<proteinExistence type="predicted"/>
<accession>Q5CBN3</accession>
<organism evidence="1">
    <name type="scientific">Thermotoga petrophila</name>
    <dbReference type="NCBI Taxonomy" id="93929"/>
    <lineage>
        <taxon>Bacteria</taxon>
        <taxon>Thermotogati</taxon>
        <taxon>Thermotogota</taxon>
        <taxon>Thermotogae</taxon>
        <taxon>Thermotogales</taxon>
        <taxon>Thermotogaceae</taxon>
        <taxon>Thermotoga</taxon>
    </lineage>
</organism>
<evidence type="ECO:0000313" key="1">
    <source>
        <dbReference type="EMBL" id="CAI44270.1"/>
    </source>
</evidence>
<name>Q5CBN3_9THEM</name>
<sequence length="76" mass="9303">MKTRISSSRVRFSRYYLRIRESLISIPSRKNQFRFIRKNRFALQASFRSFTENSLTLSFMLLRRSPMKQSRTFLIF</sequence>
<dbReference type="EMBL" id="AJ872268">
    <property type="protein sequence ID" value="CAI44270.1"/>
    <property type="molecule type" value="Genomic_DNA"/>
</dbReference>
<reference evidence="1" key="1">
    <citation type="journal article" date="2006" name="Genetics">
        <title>Recombination in Thermotoga: implications for species concepts and biogeography.</title>
        <authorList>
            <person name="Nesbo C.L."/>
            <person name="Dlutek M."/>
            <person name="Doolittle F.W."/>
        </authorList>
    </citation>
    <scope>NUCLEOTIDE SEQUENCE</scope>
    <source>
        <strain evidence="1">RKU10</strain>
    </source>
</reference>
<dbReference type="AlphaFoldDB" id="Q5CBN3"/>
<protein>
    <submittedName>
        <fullName evidence="1">Uncharacterized protein</fullName>
    </submittedName>
</protein>